<organism evidence="8 9">
    <name type="scientific">Leadbettera azotonutricia (strain ATCC BAA-888 / DSM 13862 / ZAS-9)</name>
    <name type="common">Treponema azotonutricium</name>
    <dbReference type="NCBI Taxonomy" id="545695"/>
    <lineage>
        <taxon>Bacteria</taxon>
        <taxon>Pseudomonadati</taxon>
        <taxon>Spirochaetota</taxon>
        <taxon>Spirochaetia</taxon>
        <taxon>Spirochaetales</taxon>
        <taxon>Breznakiellaceae</taxon>
        <taxon>Leadbettera</taxon>
    </lineage>
</organism>
<feature type="transmembrane region" description="Helical" evidence="5">
    <location>
        <begin position="320"/>
        <end position="343"/>
    </location>
</feature>
<dbReference type="CDD" id="cd18774">
    <property type="entry name" value="PDC2_HK_sensor"/>
    <property type="match status" value="1"/>
</dbReference>
<dbReference type="Pfam" id="PF00015">
    <property type="entry name" value="MCPsignal"/>
    <property type="match status" value="1"/>
</dbReference>
<dbReference type="eggNOG" id="COG0840">
    <property type="taxonomic scope" value="Bacteria"/>
</dbReference>
<dbReference type="InterPro" id="IPR003660">
    <property type="entry name" value="HAMP_dom"/>
</dbReference>
<dbReference type="Pfam" id="PF22673">
    <property type="entry name" value="MCP-like_PDC_1"/>
    <property type="match status" value="1"/>
</dbReference>
<dbReference type="InterPro" id="IPR051310">
    <property type="entry name" value="MCP_chemotaxis"/>
</dbReference>
<evidence type="ECO:0000256" key="3">
    <source>
        <dbReference type="PROSITE-ProRule" id="PRU00284"/>
    </source>
</evidence>
<dbReference type="InterPro" id="IPR004089">
    <property type="entry name" value="MCPsignal_dom"/>
</dbReference>
<dbReference type="SMART" id="SM00304">
    <property type="entry name" value="HAMP"/>
    <property type="match status" value="1"/>
</dbReference>
<dbReference type="Proteomes" id="UP000009222">
    <property type="component" value="Chromosome"/>
</dbReference>
<reference evidence="8 9" key="2">
    <citation type="journal article" date="2011" name="ISME J.">
        <title>RNA-seq reveals cooperative metabolic interactions between two termite-gut spirochete species in co-culture.</title>
        <authorList>
            <person name="Rosenthal A.Z."/>
            <person name="Matson E.G."/>
            <person name="Eldar A."/>
            <person name="Leadbetter J.R."/>
        </authorList>
    </citation>
    <scope>NUCLEOTIDE SEQUENCE [LARGE SCALE GENOMIC DNA]</scope>
    <source>
        <strain evidence="9">ATCC BAA-888 / DSM 13862 / ZAS-9</strain>
    </source>
</reference>
<dbReference type="FunCoup" id="F5YB67">
    <property type="interactions" value="68"/>
</dbReference>
<feature type="domain" description="Methyl-accepting transducer" evidence="6">
    <location>
        <begin position="443"/>
        <end position="679"/>
    </location>
</feature>
<accession>F5YB67</accession>
<keyword evidence="9" id="KW-1185">Reference proteome</keyword>
<keyword evidence="4" id="KW-0175">Coiled coil</keyword>
<evidence type="ECO:0000256" key="1">
    <source>
        <dbReference type="ARBA" id="ARBA00022500"/>
    </source>
</evidence>
<sequence>MKIGKKLIIMIITLNIIGTGILVTAILSNARKEINTLITSEVTNLAGENGKEIQAWLGVYMDAVRTVAQIMEQYEQVPVGERRDFFNMLVRTLVEKNPEIAAASNIWEPNALDGLDAQFVNTEGTDETGRFIPYWYRTKDGVFLDPLVDYDTPGDGDYYLIPKRTGEETLDEPYWYPIDGQDQLITTVTVPIKNSGRFIGTINIDLSLVAIQDQVSKIKPYPGSVAMVYSNGGMVSAHFDGNRVGKALTESERDVAGPYLSQLADAVEQGKRLTFTNHVNQLDANMFFTCIPITVGKSTTPWTLMVGIPESIITAPIYQMLFLSLVIGGIMILVTAAAAFFMARSISSPLKYMIGMFNDIGNGDLTKRLDIHTKDEIGDMTASFNGTIDKIRGLIGVIKDKSVSLSDIGNELQANMNQTAAAINEITANIQSMKAQVANQTASVEETGDAMEKITGNINALNSHIDRQSGSVAQSSSAIEEMLANIQSVTQTLIKNADNVKELADASEIGRSGLQEVSADIQEINRESEGLLEINAVMENIASQTNLLSMNAAIEAAHAGEAGKGFAVVADEIRKLAESSGEQSKTISDVLKKIKASIEKIIKSADEVLIRFGAIDHGVKTVAQQEEIIRGAMEEQGEGSKQILDAVGHLNEITGQVKNGSTEMLSGSQEVISGSKTLESISQEISNGMVEMAAGADQINTAVNRVNEISGANKDNIDGLISEVAKFKIE</sequence>
<evidence type="ECO:0000313" key="9">
    <source>
        <dbReference type="Proteomes" id="UP000009222"/>
    </source>
</evidence>
<dbReference type="EMBL" id="CP001841">
    <property type="protein sequence ID" value="AEF81150.1"/>
    <property type="molecule type" value="Genomic_DNA"/>
</dbReference>
<dbReference type="GO" id="GO:0004888">
    <property type="term" value="F:transmembrane signaling receptor activity"/>
    <property type="evidence" value="ECO:0007669"/>
    <property type="project" value="TreeGrafter"/>
</dbReference>
<feature type="domain" description="HAMP" evidence="7">
    <location>
        <begin position="344"/>
        <end position="396"/>
    </location>
</feature>
<dbReference type="HOGENOM" id="CLU_000445_107_12_12"/>
<keyword evidence="1" id="KW-0145">Chemotaxis</keyword>
<evidence type="ECO:0000259" key="7">
    <source>
        <dbReference type="PROSITE" id="PS50885"/>
    </source>
</evidence>
<dbReference type="Gene3D" id="6.10.340.10">
    <property type="match status" value="1"/>
</dbReference>
<proteinExistence type="inferred from homology"/>
<dbReference type="KEGG" id="taz:TREAZ_3001"/>
<dbReference type="SMART" id="SM00283">
    <property type="entry name" value="MA"/>
    <property type="match status" value="1"/>
</dbReference>
<dbReference type="SUPFAM" id="SSF58104">
    <property type="entry name" value="Methyl-accepting chemotaxis protein (MCP) signaling domain"/>
    <property type="match status" value="2"/>
</dbReference>
<dbReference type="GO" id="GO:0006935">
    <property type="term" value="P:chemotaxis"/>
    <property type="evidence" value="ECO:0007669"/>
    <property type="project" value="UniProtKB-KW"/>
</dbReference>
<gene>
    <name evidence="8" type="ordered locus">TREAZ_3001</name>
</gene>
<keyword evidence="5" id="KW-0812">Transmembrane</keyword>
<dbReference type="Gene3D" id="1.10.287.950">
    <property type="entry name" value="Methyl-accepting chemotaxis protein"/>
    <property type="match status" value="1"/>
</dbReference>
<keyword evidence="3" id="KW-0807">Transducer</keyword>
<dbReference type="Gene3D" id="3.30.450.20">
    <property type="entry name" value="PAS domain"/>
    <property type="match status" value="2"/>
</dbReference>
<keyword evidence="5" id="KW-0472">Membrane</keyword>
<evidence type="ECO:0000256" key="2">
    <source>
        <dbReference type="ARBA" id="ARBA00029447"/>
    </source>
</evidence>
<dbReference type="PANTHER" id="PTHR43531">
    <property type="entry name" value="PROTEIN ICFG"/>
    <property type="match status" value="1"/>
</dbReference>
<dbReference type="PANTHER" id="PTHR43531:SF11">
    <property type="entry name" value="METHYL-ACCEPTING CHEMOTAXIS PROTEIN 3"/>
    <property type="match status" value="1"/>
</dbReference>
<evidence type="ECO:0000313" key="8">
    <source>
        <dbReference type="EMBL" id="AEF81150.1"/>
    </source>
</evidence>
<evidence type="ECO:0000256" key="5">
    <source>
        <dbReference type="SAM" id="Phobius"/>
    </source>
</evidence>
<feature type="transmembrane region" description="Helical" evidence="5">
    <location>
        <begin position="7"/>
        <end position="27"/>
    </location>
</feature>
<dbReference type="Pfam" id="PF00672">
    <property type="entry name" value="HAMP"/>
    <property type="match status" value="1"/>
</dbReference>
<dbReference type="OrthoDB" id="343970at2"/>
<dbReference type="CDD" id="cd06225">
    <property type="entry name" value="HAMP"/>
    <property type="match status" value="1"/>
</dbReference>
<name>F5YB67_LEAAZ</name>
<evidence type="ECO:0000256" key="4">
    <source>
        <dbReference type="SAM" id="Coils"/>
    </source>
</evidence>
<dbReference type="GO" id="GO:0005886">
    <property type="term" value="C:plasma membrane"/>
    <property type="evidence" value="ECO:0007669"/>
    <property type="project" value="TreeGrafter"/>
</dbReference>
<evidence type="ECO:0000259" key="6">
    <source>
        <dbReference type="PROSITE" id="PS50111"/>
    </source>
</evidence>
<dbReference type="PROSITE" id="PS50111">
    <property type="entry name" value="CHEMOTAXIS_TRANSDUC_2"/>
    <property type="match status" value="1"/>
</dbReference>
<dbReference type="InParanoid" id="F5YB67"/>
<feature type="coiled-coil region" evidence="4">
    <location>
        <begin position="416"/>
        <end position="443"/>
    </location>
</feature>
<dbReference type="GO" id="GO:0007165">
    <property type="term" value="P:signal transduction"/>
    <property type="evidence" value="ECO:0007669"/>
    <property type="project" value="UniProtKB-KW"/>
</dbReference>
<dbReference type="CDD" id="cd12913">
    <property type="entry name" value="PDC1_MCP_like"/>
    <property type="match status" value="1"/>
</dbReference>
<dbReference type="AlphaFoldDB" id="F5YB67"/>
<dbReference type="RefSeq" id="WP_015712548.1">
    <property type="nucleotide sequence ID" value="NC_015577.1"/>
</dbReference>
<dbReference type="STRING" id="545695.TREAZ_3001"/>
<dbReference type="PROSITE" id="PS50885">
    <property type="entry name" value="HAMP"/>
    <property type="match status" value="1"/>
</dbReference>
<comment type="similarity">
    <text evidence="2">Belongs to the methyl-accepting chemotaxis (MCP) protein family.</text>
</comment>
<protein>
    <submittedName>
        <fullName evidence="8">Methyl-accepting chemotaxis protein</fullName>
    </submittedName>
</protein>
<reference evidence="9" key="1">
    <citation type="submission" date="2009-12" db="EMBL/GenBank/DDBJ databases">
        <title>Complete sequence of Treponema azotonutricium strain ZAS-9.</title>
        <authorList>
            <person name="Tetu S.G."/>
            <person name="Matson E."/>
            <person name="Ren Q."/>
            <person name="Seshadri R."/>
            <person name="Elbourne L."/>
            <person name="Hassan K.A."/>
            <person name="Durkin A."/>
            <person name="Radune D."/>
            <person name="Mohamoud Y."/>
            <person name="Shay R."/>
            <person name="Jin S."/>
            <person name="Zhang X."/>
            <person name="Lucey K."/>
            <person name="Ballor N.R."/>
            <person name="Ottesen E."/>
            <person name="Rosenthal R."/>
            <person name="Allen A."/>
            <person name="Leadbetter J.R."/>
            <person name="Paulsen I.T."/>
        </authorList>
    </citation>
    <scope>NUCLEOTIDE SEQUENCE [LARGE SCALE GENOMIC DNA]</scope>
    <source>
        <strain evidence="9">ATCC BAA-888 / DSM 13862 / ZAS-9</strain>
    </source>
</reference>
<keyword evidence="5" id="KW-1133">Transmembrane helix</keyword>